<keyword evidence="9 11" id="KW-0472">Membrane</keyword>
<dbReference type="RefSeq" id="WP_183961011.1">
    <property type="nucleotide sequence ID" value="NZ_JACHHP010000003.1"/>
</dbReference>
<keyword evidence="5" id="KW-0028">Amino-acid biosynthesis</keyword>
<dbReference type="GO" id="GO:0009675">
    <property type="term" value="F:high-affinity sulfate:proton symporter activity"/>
    <property type="evidence" value="ECO:0007669"/>
    <property type="project" value="TreeGrafter"/>
</dbReference>
<keyword evidence="10" id="KW-0198">Cysteine biosynthesis</keyword>
<organism evidence="12 13">
    <name type="scientific">Chiayiivirga flava</name>
    <dbReference type="NCBI Taxonomy" id="659595"/>
    <lineage>
        <taxon>Bacteria</taxon>
        <taxon>Pseudomonadati</taxon>
        <taxon>Pseudomonadota</taxon>
        <taxon>Gammaproteobacteria</taxon>
        <taxon>Lysobacterales</taxon>
        <taxon>Lysobacteraceae</taxon>
        <taxon>Chiayiivirga</taxon>
    </lineage>
</organism>
<evidence type="ECO:0000256" key="1">
    <source>
        <dbReference type="ARBA" id="ARBA00004141"/>
    </source>
</evidence>
<protein>
    <submittedName>
        <fullName evidence="12">CysZ protein</fullName>
    </submittedName>
</protein>
<dbReference type="AlphaFoldDB" id="A0A7W8D813"/>
<name>A0A7W8D813_9GAMM</name>
<evidence type="ECO:0000256" key="6">
    <source>
        <dbReference type="ARBA" id="ARBA00022692"/>
    </source>
</evidence>
<evidence type="ECO:0000256" key="8">
    <source>
        <dbReference type="ARBA" id="ARBA00023032"/>
    </source>
</evidence>
<sequence length="274" mass="28901">MTTSPASSAATLASARALVAEPLSGPAFLLRGFALLGRRGIRGFMLIPLLGNVVLFGLAAAAAFYGLDAAFDRWLPEAVGWLRWILYPITAIVLLVIAFFSATIVGNLLLAPFNGLLADRVERALTGSSPSQDAGERWTATMRRALKDELRKLGYVLPRVAGVFLLGLVPFVGVLAVPLGLLLGAWLLALEFAGNPLGNWGYAFRDQRAYLRARPGRFFGFGFAAMGCALVPVLNFALIPAGIAGMTAMCLELRRADAAALPAPVAPPAPPDAA</sequence>
<evidence type="ECO:0000313" key="12">
    <source>
        <dbReference type="EMBL" id="MBB5208485.1"/>
    </source>
</evidence>
<evidence type="ECO:0000256" key="4">
    <source>
        <dbReference type="ARBA" id="ARBA00022519"/>
    </source>
</evidence>
<dbReference type="PANTHER" id="PTHR37468">
    <property type="entry name" value="SULFATE TRANSPORTER CYSZ"/>
    <property type="match status" value="1"/>
</dbReference>
<dbReference type="GO" id="GO:0005886">
    <property type="term" value="C:plasma membrane"/>
    <property type="evidence" value="ECO:0007669"/>
    <property type="project" value="TreeGrafter"/>
</dbReference>
<dbReference type="PRINTS" id="PR00173">
    <property type="entry name" value="EDTRNSPORT"/>
</dbReference>
<comment type="subcellular location">
    <subcellularLocation>
        <location evidence="1">Membrane</location>
        <topology evidence="1">Multi-pass membrane protein</topology>
    </subcellularLocation>
</comment>
<dbReference type="InterPro" id="IPR050480">
    <property type="entry name" value="CysZ-like"/>
</dbReference>
<dbReference type="InterPro" id="IPR059112">
    <property type="entry name" value="CysZ/EI24"/>
</dbReference>
<dbReference type="GO" id="GO:0019344">
    <property type="term" value="P:cysteine biosynthetic process"/>
    <property type="evidence" value="ECO:0007669"/>
    <property type="project" value="UniProtKB-KW"/>
</dbReference>
<dbReference type="Pfam" id="PF07264">
    <property type="entry name" value="EI24"/>
    <property type="match status" value="1"/>
</dbReference>
<feature type="transmembrane region" description="Helical" evidence="11">
    <location>
        <begin position="218"/>
        <end position="239"/>
    </location>
</feature>
<keyword evidence="7 11" id="KW-1133">Transmembrane helix</keyword>
<dbReference type="Proteomes" id="UP000521199">
    <property type="component" value="Unassembled WGS sequence"/>
</dbReference>
<keyword evidence="3" id="KW-1003">Cell membrane</keyword>
<keyword evidence="6 11" id="KW-0812">Transmembrane</keyword>
<keyword evidence="2" id="KW-0813">Transport</keyword>
<gene>
    <name evidence="12" type="ORF">HNQ52_002027</name>
</gene>
<accession>A0A7W8D813</accession>
<dbReference type="GO" id="GO:0000103">
    <property type="term" value="P:sulfate assimilation"/>
    <property type="evidence" value="ECO:0007669"/>
    <property type="project" value="TreeGrafter"/>
</dbReference>
<proteinExistence type="predicted"/>
<evidence type="ECO:0000256" key="2">
    <source>
        <dbReference type="ARBA" id="ARBA00022448"/>
    </source>
</evidence>
<dbReference type="PANTHER" id="PTHR37468:SF1">
    <property type="entry name" value="SULFATE TRANSPORTER CYSZ"/>
    <property type="match status" value="1"/>
</dbReference>
<keyword evidence="13" id="KW-1185">Reference proteome</keyword>
<comment type="caution">
    <text evidence="12">The sequence shown here is derived from an EMBL/GenBank/DDBJ whole genome shotgun (WGS) entry which is preliminary data.</text>
</comment>
<feature type="transmembrane region" description="Helical" evidence="11">
    <location>
        <begin position="44"/>
        <end position="65"/>
    </location>
</feature>
<feature type="transmembrane region" description="Helical" evidence="11">
    <location>
        <begin position="160"/>
        <end position="189"/>
    </location>
</feature>
<evidence type="ECO:0000256" key="7">
    <source>
        <dbReference type="ARBA" id="ARBA00022989"/>
    </source>
</evidence>
<keyword evidence="8" id="KW-0764">Sulfate transport</keyword>
<evidence type="ECO:0000256" key="9">
    <source>
        <dbReference type="ARBA" id="ARBA00023136"/>
    </source>
</evidence>
<dbReference type="NCBIfam" id="NF003433">
    <property type="entry name" value="PRK04949.1"/>
    <property type="match status" value="1"/>
</dbReference>
<evidence type="ECO:0000256" key="10">
    <source>
        <dbReference type="ARBA" id="ARBA00023192"/>
    </source>
</evidence>
<dbReference type="EMBL" id="JACHHP010000003">
    <property type="protein sequence ID" value="MBB5208485.1"/>
    <property type="molecule type" value="Genomic_DNA"/>
</dbReference>
<evidence type="ECO:0000256" key="3">
    <source>
        <dbReference type="ARBA" id="ARBA00022475"/>
    </source>
</evidence>
<evidence type="ECO:0000256" key="5">
    <source>
        <dbReference type="ARBA" id="ARBA00022605"/>
    </source>
</evidence>
<evidence type="ECO:0000256" key="11">
    <source>
        <dbReference type="SAM" id="Phobius"/>
    </source>
</evidence>
<evidence type="ECO:0000313" key="13">
    <source>
        <dbReference type="Proteomes" id="UP000521199"/>
    </source>
</evidence>
<keyword evidence="4" id="KW-0997">Cell inner membrane</keyword>
<reference evidence="12 13" key="1">
    <citation type="submission" date="2020-08" db="EMBL/GenBank/DDBJ databases">
        <title>Genomic Encyclopedia of Type Strains, Phase IV (KMG-IV): sequencing the most valuable type-strain genomes for metagenomic binning, comparative biology and taxonomic classification.</title>
        <authorList>
            <person name="Goeker M."/>
        </authorList>
    </citation>
    <scope>NUCLEOTIDE SEQUENCE [LARGE SCALE GENOMIC DNA]</scope>
    <source>
        <strain evidence="12 13">DSM 24163</strain>
    </source>
</reference>
<feature type="transmembrane region" description="Helical" evidence="11">
    <location>
        <begin position="85"/>
        <end position="110"/>
    </location>
</feature>